<keyword evidence="5" id="KW-0325">Glycoprotein</keyword>
<keyword evidence="8 9" id="KW-0624">Polysaccharide degradation</keyword>
<dbReference type="SMART" id="SM01065">
    <property type="entry name" value="CBM_2"/>
    <property type="match status" value="1"/>
</dbReference>
<dbReference type="InterPro" id="IPR013783">
    <property type="entry name" value="Ig-like_fold"/>
</dbReference>
<keyword evidence="13" id="KW-1185">Reference proteome</keyword>
<name>A0ABR1H8F8_9HYPO</name>
<evidence type="ECO:0000256" key="10">
    <source>
        <dbReference type="SAM" id="MobiDB-lite"/>
    </source>
</evidence>
<evidence type="ECO:0000256" key="9">
    <source>
        <dbReference type="PIRNR" id="PIRNR001031"/>
    </source>
</evidence>
<dbReference type="InterPro" id="IPR013784">
    <property type="entry name" value="Carb-bd-like_fold"/>
</dbReference>
<dbReference type="InterPro" id="IPR008291">
    <property type="entry name" value="Glucoamylase_SBD"/>
</dbReference>
<gene>
    <name evidence="12" type="ORF">QQX98_004785</name>
</gene>
<evidence type="ECO:0000256" key="4">
    <source>
        <dbReference type="ARBA" id="ARBA00022801"/>
    </source>
</evidence>
<keyword evidence="3" id="KW-0732">Signal</keyword>
<proteinExistence type="inferred from homology"/>
<dbReference type="EMBL" id="JAZAVJ010000060">
    <property type="protein sequence ID" value="KAK7417182.1"/>
    <property type="molecule type" value="Genomic_DNA"/>
</dbReference>
<evidence type="ECO:0000259" key="11">
    <source>
        <dbReference type="PROSITE" id="PS51166"/>
    </source>
</evidence>
<dbReference type="SUPFAM" id="SSF49452">
    <property type="entry name" value="Starch-binding domain-like"/>
    <property type="match status" value="1"/>
</dbReference>
<protein>
    <recommendedName>
        <fullName evidence="9">Glucoamylase</fullName>
        <ecNumber evidence="9">3.2.1.3</ecNumber>
    </recommendedName>
    <alternativeName>
        <fullName evidence="9">1,4-alpha-D-glucan glucohydrolase</fullName>
    </alternativeName>
    <alternativeName>
        <fullName evidence="9">Glucan 1,4-alpha-glucosidase</fullName>
    </alternativeName>
</protein>
<dbReference type="PROSITE" id="PS51166">
    <property type="entry name" value="CBM20"/>
    <property type="match status" value="1"/>
</dbReference>
<evidence type="ECO:0000313" key="13">
    <source>
        <dbReference type="Proteomes" id="UP001498476"/>
    </source>
</evidence>
<evidence type="ECO:0000256" key="7">
    <source>
        <dbReference type="ARBA" id="ARBA00023295"/>
    </source>
</evidence>
<dbReference type="Pfam" id="PF00723">
    <property type="entry name" value="Glyco_hydro_15"/>
    <property type="match status" value="1"/>
</dbReference>
<dbReference type="PIRSF" id="PIRSF001031">
    <property type="entry name" value="Glu-a-glcsd_SBD"/>
    <property type="match status" value="1"/>
</dbReference>
<dbReference type="InterPro" id="IPR011613">
    <property type="entry name" value="GH15-like"/>
</dbReference>
<accession>A0ABR1H8F8</accession>
<evidence type="ECO:0000256" key="5">
    <source>
        <dbReference type="ARBA" id="ARBA00023180"/>
    </source>
</evidence>
<dbReference type="SUPFAM" id="SSF48208">
    <property type="entry name" value="Six-hairpin glycosidases"/>
    <property type="match status" value="1"/>
</dbReference>
<dbReference type="Proteomes" id="UP001498476">
    <property type="component" value="Unassembled WGS sequence"/>
</dbReference>
<dbReference type="InterPro" id="IPR008928">
    <property type="entry name" value="6-hairpin_glycosidase_sf"/>
</dbReference>
<dbReference type="CDD" id="cd05811">
    <property type="entry name" value="CBM20_glucoamylase"/>
    <property type="match status" value="1"/>
</dbReference>
<evidence type="ECO:0000256" key="3">
    <source>
        <dbReference type="ARBA" id="ARBA00022729"/>
    </source>
</evidence>
<comment type="catalytic activity">
    <reaction evidence="1 9">
        <text>Hydrolysis of terminal (1-&gt;4)-linked alpha-D-glucose residues successively from non-reducing ends of the chains with release of beta-D-glucose.</text>
        <dbReference type="EC" id="3.2.1.3"/>
    </reaction>
</comment>
<dbReference type="InterPro" id="IPR034836">
    <property type="entry name" value="CBM20_glucoamylase"/>
</dbReference>
<feature type="domain" description="CBM20" evidence="11">
    <location>
        <begin position="557"/>
        <end position="664"/>
    </location>
</feature>
<dbReference type="Gene3D" id="2.60.40.10">
    <property type="entry name" value="Immunoglobulins"/>
    <property type="match status" value="1"/>
</dbReference>
<dbReference type="InterPro" id="IPR002044">
    <property type="entry name" value="CBM20"/>
</dbReference>
<evidence type="ECO:0000256" key="6">
    <source>
        <dbReference type="ARBA" id="ARBA00023277"/>
    </source>
</evidence>
<sequence length="664" mass="71009">MQLFDESVSSLSHNTTSSLVQPVMYFFTSALLLGSVALQSVMGRPNLDQRSNVMKRAVDDFIDFETPIALEQLLCNIGATGCHASGVSSGIVIASPDKQDPDYFYTWTRDSALVFKAIVERFTNEYDAGLQKHIQEYIVSQAKLQGVSNPSGSLSDGQGLGEAKYHVDMSAFTGGWGRPQRDGPALRAIAMTGYAKWLVNNGYSSTASTIVWPIIQNDLNYVAQYWNRTGFDLWEEVNGSSFFTIASQYRALIEGTAIAKTLGKASDSYSAIAPHVLCFLQSFWLPSSKYIDANINTNDGRTGKDANTVLAAIHNFDPSLGCDDATFQPCSQKSLANLKQVVDSFRFYQINSGISAGTAIAIGRYSEDSYYNGNPWYLNTLAVAEQLYDAIYVWKKAGSITVSDTSLSFFKDLSSSVSAGTYSSSSSTYTTLLNAASIYADGFVNIVSKYAATNGSMAEQFSKSNGTPLSADDLTWSYAAFLTAAARRAGVVPPSWASGSSPSVPGTCQATSISGSYSSATATSFPASQTPISGTVTVPVPTGTETKTSSSSTATGCAIPPTVSVTFESLVTTSFGDTVKIVGNIAALGNWNTNNAVSLSASEYTSSHPLWKVTIPLAAGQTIEYKYINIKSGGTLTWEKDPNRSYTVPKTCSTAATKADSWQS</sequence>
<comment type="caution">
    <text evidence="12">The sequence shown here is derived from an EMBL/GenBank/DDBJ whole genome shotgun (WGS) entry which is preliminary data.</text>
</comment>
<keyword evidence="7 9" id="KW-0326">Glycosidase</keyword>
<dbReference type="Pfam" id="PF00686">
    <property type="entry name" value="CBM_20"/>
    <property type="match status" value="1"/>
</dbReference>
<keyword evidence="6 9" id="KW-0119">Carbohydrate metabolism</keyword>
<feature type="region of interest" description="Disordered" evidence="10">
    <location>
        <begin position="536"/>
        <end position="555"/>
    </location>
</feature>
<dbReference type="PRINTS" id="PR00736">
    <property type="entry name" value="GLHYDRLASE15"/>
</dbReference>
<organism evidence="12 13">
    <name type="scientific">Neonectria punicea</name>
    <dbReference type="NCBI Taxonomy" id="979145"/>
    <lineage>
        <taxon>Eukaryota</taxon>
        <taxon>Fungi</taxon>
        <taxon>Dikarya</taxon>
        <taxon>Ascomycota</taxon>
        <taxon>Pezizomycotina</taxon>
        <taxon>Sordariomycetes</taxon>
        <taxon>Hypocreomycetidae</taxon>
        <taxon>Hypocreales</taxon>
        <taxon>Nectriaceae</taxon>
        <taxon>Neonectria</taxon>
    </lineage>
</organism>
<dbReference type="PANTHER" id="PTHR31616:SF12">
    <property type="entry name" value="GLUCOAMYLASE"/>
    <property type="match status" value="1"/>
</dbReference>
<evidence type="ECO:0000256" key="2">
    <source>
        <dbReference type="ARBA" id="ARBA00006188"/>
    </source>
</evidence>
<evidence type="ECO:0000256" key="8">
    <source>
        <dbReference type="ARBA" id="ARBA00023326"/>
    </source>
</evidence>
<dbReference type="Gene3D" id="1.50.10.10">
    <property type="match status" value="1"/>
</dbReference>
<comment type="similarity">
    <text evidence="2 9">Belongs to the glycosyl hydrolase 15 family.</text>
</comment>
<dbReference type="PROSITE" id="PS00820">
    <property type="entry name" value="GLUCOAMYLASE"/>
    <property type="match status" value="1"/>
</dbReference>
<dbReference type="InterPro" id="IPR046966">
    <property type="entry name" value="Glucoamylase_active_site"/>
</dbReference>
<dbReference type="EC" id="3.2.1.3" evidence="9"/>
<dbReference type="InterPro" id="IPR012341">
    <property type="entry name" value="6hp_glycosidase-like_sf"/>
</dbReference>
<dbReference type="InterPro" id="IPR000165">
    <property type="entry name" value="Glucoamylase"/>
</dbReference>
<evidence type="ECO:0000256" key="1">
    <source>
        <dbReference type="ARBA" id="ARBA00001863"/>
    </source>
</evidence>
<keyword evidence="4 9" id="KW-0378">Hydrolase</keyword>
<evidence type="ECO:0000313" key="12">
    <source>
        <dbReference type="EMBL" id="KAK7417182.1"/>
    </source>
</evidence>
<dbReference type="PANTHER" id="PTHR31616">
    <property type="entry name" value="TREHALASE"/>
    <property type="match status" value="1"/>
</dbReference>
<reference evidence="12 13" key="1">
    <citation type="journal article" date="2025" name="Microbiol. Resour. Announc.">
        <title>Draft genome sequences for Neonectria magnoliae and Neonectria punicea, canker pathogens of Liriodendron tulipifera and Acer saccharum in West Virginia.</title>
        <authorList>
            <person name="Petronek H.M."/>
            <person name="Kasson M.T."/>
            <person name="Metheny A.M."/>
            <person name="Stauder C.M."/>
            <person name="Lovett B."/>
            <person name="Lynch S.C."/>
            <person name="Garnas J.R."/>
            <person name="Kasson L.R."/>
            <person name="Stajich J.E."/>
        </authorList>
    </citation>
    <scope>NUCLEOTIDE SEQUENCE [LARGE SCALE GENOMIC DNA]</scope>
    <source>
        <strain evidence="12 13">NRRL 64653</strain>
    </source>
</reference>